<dbReference type="GO" id="GO:0016787">
    <property type="term" value="F:hydrolase activity"/>
    <property type="evidence" value="ECO:0007669"/>
    <property type="project" value="InterPro"/>
</dbReference>
<sequence>MDHPLISCDDHLDLNQLPPDLWEKRLPDHLKARGPKVEIRDGRAVWVCDDKVMGPWSGHANAPAGPKPVYTALDRGGIVDQTECRPAVAKLRLADMDRDGVWAHVLFGPVTSLDFEDEEMRDACYAAYNVWLKEFCSAAPDRLIGVPLLPPYPQPALKELQHIVSLGGFKQANLQIAMAQPRLESDEWEPLWQLLEDSNIILSFHVTVFASVSRAFDKYKGSPGATFLHVKMFIEQFLDPFVDLFAWGILERHPGLKIVIAESGIGWLPWVVEELDYRHFRLWEGEEFWNARGGIPHKMKPSELFKRQVYGTFQQSPTAVALAEFYGEDKLLWATDYPHPDSIWPNSIKTLEGFTQKATPELVRKFTWENAANLYGIKGPPQQDAIAAE</sequence>
<evidence type="ECO:0000313" key="3">
    <source>
        <dbReference type="EMBL" id="MBT2186641.1"/>
    </source>
</evidence>
<dbReference type="Gene3D" id="3.20.20.140">
    <property type="entry name" value="Metal-dependent hydrolases"/>
    <property type="match status" value="1"/>
</dbReference>
<reference evidence="3" key="1">
    <citation type="submission" date="2021-05" db="EMBL/GenBank/DDBJ databases">
        <title>Genome of Sphingobium sp. strain.</title>
        <authorList>
            <person name="Fan R."/>
        </authorList>
    </citation>
    <scope>NUCLEOTIDE SEQUENCE</scope>
    <source>
        <strain evidence="3">H33</strain>
    </source>
</reference>
<keyword evidence="4" id="KW-1185">Reference proteome</keyword>
<feature type="domain" description="Amidohydrolase-related" evidence="2">
    <location>
        <begin position="116"/>
        <end position="377"/>
    </location>
</feature>
<dbReference type="AlphaFoldDB" id="A0A9X1DAY5"/>
<dbReference type="Pfam" id="PF04909">
    <property type="entry name" value="Amidohydro_2"/>
    <property type="match status" value="1"/>
</dbReference>
<dbReference type="SUPFAM" id="SSF51556">
    <property type="entry name" value="Metallo-dependent hydrolases"/>
    <property type="match status" value="1"/>
</dbReference>
<protein>
    <submittedName>
        <fullName evidence="3">Amidohydrolase family protein</fullName>
    </submittedName>
</protein>
<keyword evidence="1" id="KW-0456">Lyase</keyword>
<dbReference type="GO" id="GO:0016831">
    <property type="term" value="F:carboxy-lyase activity"/>
    <property type="evidence" value="ECO:0007669"/>
    <property type="project" value="InterPro"/>
</dbReference>
<evidence type="ECO:0000256" key="1">
    <source>
        <dbReference type="ARBA" id="ARBA00023239"/>
    </source>
</evidence>
<dbReference type="Proteomes" id="UP001138757">
    <property type="component" value="Unassembled WGS sequence"/>
</dbReference>
<dbReference type="PANTHER" id="PTHR21240:SF28">
    <property type="entry name" value="ISO-OROTATE DECARBOXYLASE (EUROFUNG)"/>
    <property type="match status" value="1"/>
</dbReference>
<evidence type="ECO:0000259" key="2">
    <source>
        <dbReference type="Pfam" id="PF04909"/>
    </source>
</evidence>
<dbReference type="GO" id="GO:0019748">
    <property type="term" value="P:secondary metabolic process"/>
    <property type="evidence" value="ECO:0007669"/>
    <property type="project" value="TreeGrafter"/>
</dbReference>
<organism evidence="3 4">
    <name type="scientific">Sphingobium nicotianae</name>
    <dbReference type="NCBI Taxonomy" id="2782607"/>
    <lineage>
        <taxon>Bacteria</taxon>
        <taxon>Pseudomonadati</taxon>
        <taxon>Pseudomonadota</taxon>
        <taxon>Alphaproteobacteria</taxon>
        <taxon>Sphingomonadales</taxon>
        <taxon>Sphingomonadaceae</taxon>
        <taxon>Sphingobium</taxon>
    </lineage>
</organism>
<comment type="caution">
    <text evidence="3">The sequence shown here is derived from an EMBL/GenBank/DDBJ whole genome shotgun (WGS) entry which is preliminary data.</text>
</comment>
<dbReference type="RefSeq" id="WP_214622398.1">
    <property type="nucleotide sequence ID" value="NZ_JAHGAW010000004.1"/>
</dbReference>
<dbReference type="InterPro" id="IPR032465">
    <property type="entry name" value="ACMSD"/>
</dbReference>
<accession>A0A9X1DAY5</accession>
<dbReference type="EMBL" id="JAHGAW010000004">
    <property type="protein sequence ID" value="MBT2186641.1"/>
    <property type="molecule type" value="Genomic_DNA"/>
</dbReference>
<evidence type="ECO:0000313" key="4">
    <source>
        <dbReference type="Proteomes" id="UP001138757"/>
    </source>
</evidence>
<dbReference type="PANTHER" id="PTHR21240">
    <property type="entry name" value="2-AMINO-3-CARBOXYLMUCONATE-6-SEMIALDEHYDE DECARBOXYLASE"/>
    <property type="match status" value="1"/>
</dbReference>
<dbReference type="GO" id="GO:0005737">
    <property type="term" value="C:cytoplasm"/>
    <property type="evidence" value="ECO:0007669"/>
    <property type="project" value="TreeGrafter"/>
</dbReference>
<gene>
    <name evidence="3" type="ORF">KK488_06730</name>
</gene>
<proteinExistence type="predicted"/>
<name>A0A9X1DAY5_9SPHN</name>
<dbReference type="InterPro" id="IPR006680">
    <property type="entry name" value="Amidohydro-rel"/>
</dbReference>
<dbReference type="InterPro" id="IPR032466">
    <property type="entry name" value="Metal_Hydrolase"/>
</dbReference>